<dbReference type="Pfam" id="PF04244">
    <property type="entry name" value="DPRP"/>
    <property type="match status" value="1"/>
</dbReference>
<sequence>MSKKVNLIFPHQLFKNHSLLDLEGDFYLIEEYLFFKQYKFHKQKLAFHRASMKCYQNYLEEKGLSIIYIESADELSDIRNFGKEIASKEITEINVVYPADFYLEKRLKEIAKNVKLNILDSPQFINNKEDLKAFFNPDKKFYFQTAFYKQERIRLNILVDENQNPEGEKWTFDSDNRKKYPKGKTPPSILFPEKSKIWEEAVKYTEENFAKNPGEISQNPFYPTSHKEAEDWLDQFLNYRFQDFGIYEDAIVKNQNILNHSLLSPLINSGLLEPIKVLEKTLDFARKNKIPLNSLEVFIRQIIGWREFMHGMYLFKGVYSRNKNHFGFTRKMPKSFYDGSTGIPPIDETIKKVLKTGYCHHIERLMVLGNFMLLCEIDPDEVYKWFMELFIDAYDWVMVPNIYGMSQFADGGTFATKPYLSGSNYIKKMSNYEKGDWEAFWDGLFWRFVGEQQEFFKGNPRVSMMYYSYQKMDVEKRKLHHKNAEDFLAKL</sequence>
<dbReference type="AlphaFoldDB" id="A0A1H5T1I1"/>
<feature type="domain" description="Cryptochrome/DNA photolyase FAD-binding" evidence="1">
    <location>
        <begin position="304"/>
        <end position="409"/>
    </location>
</feature>
<dbReference type="InterPro" id="IPR052551">
    <property type="entry name" value="UV-DNA_repair_photolyase"/>
</dbReference>
<reference evidence="3" key="1">
    <citation type="submission" date="2016-10" db="EMBL/GenBank/DDBJ databases">
        <authorList>
            <person name="Varghese N."/>
            <person name="Submissions S."/>
        </authorList>
    </citation>
    <scope>NUCLEOTIDE SEQUENCE [LARGE SCALE GENOMIC DNA]</scope>
    <source>
        <strain evidence="3">DSM 21580</strain>
    </source>
</reference>
<organism evidence="2 3">
    <name type="scientific">Halpernia humi</name>
    <dbReference type="NCBI Taxonomy" id="493375"/>
    <lineage>
        <taxon>Bacteria</taxon>
        <taxon>Pseudomonadati</taxon>
        <taxon>Bacteroidota</taxon>
        <taxon>Flavobacteriia</taxon>
        <taxon>Flavobacteriales</taxon>
        <taxon>Weeksellaceae</taxon>
        <taxon>Chryseobacterium group</taxon>
        <taxon>Halpernia</taxon>
    </lineage>
</organism>
<evidence type="ECO:0000313" key="2">
    <source>
        <dbReference type="EMBL" id="SEF55887.1"/>
    </source>
</evidence>
<dbReference type="OrthoDB" id="5288100at2"/>
<dbReference type="PANTHER" id="PTHR38657">
    <property type="entry name" value="SLR1343 PROTEIN"/>
    <property type="match status" value="1"/>
</dbReference>
<proteinExistence type="predicted"/>
<dbReference type="InterPro" id="IPR014729">
    <property type="entry name" value="Rossmann-like_a/b/a_fold"/>
</dbReference>
<dbReference type="PANTHER" id="PTHR38657:SF1">
    <property type="entry name" value="SLR1343 PROTEIN"/>
    <property type="match status" value="1"/>
</dbReference>
<name>A0A1H5T1I1_9FLAO</name>
<protein>
    <submittedName>
        <fullName evidence="2">Deoxyribodipyrimidine photolyase-related protein</fullName>
    </submittedName>
</protein>
<dbReference type="Gene3D" id="1.25.40.80">
    <property type="match status" value="1"/>
</dbReference>
<dbReference type="SUPFAM" id="SSF48173">
    <property type="entry name" value="Cryptochrome/photolyase FAD-binding domain"/>
    <property type="match status" value="1"/>
</dbReference>
<dbReference type="InterPro" id="IPR005101">
    <property type="entry name" value="Cryptochr/Photolyase_FAD-bd"/>
</dbReference>
<evidence type="ECO:0000313" key="3">
    <source>
        <dbReference type="Proteomes" id="UP000236738"/>
    </source>
</evidence>
<dbReference type="Gene3D" id="3.40.50.620">
    <property type="entry name" value="HUPs"/>
    <property type="match status" value="1"/>
</dbReference>
<keyword evidence="3" id="KW-1185">Reference proteome</keyword>
<dbReference type="InterPro" id="IPR007357">
    <property type="entry name" value="PhrB-like"/>
</dbReference>
<evidence type="ECO:0000259" key="1">
    <source>
        <dbReference type="Pfam" id="PF03441"/>
    </source>
</evidence>
<dbReference type="Gene3D" id="1.10.579.10">
    <property type="entry name" value="DNA Cyclobutane Dipyrimidine Photolyase, subunit A, domain 3"/>
    <property type="match status" value="1"/>
</dbReference>
<dbReference type="Pfam" id="PF03441">
    <property type="entry name" value="FAD_binding_7"/>
    <property type="match status" value="1"/>
</dbReference>
<dbReference type="Gene3D" id="1.10.10.1710">
    <property type="entry name" value="Deoxyribodipyrimidine photolyase-related"/>
    <property type="match status" value="1"/>
</dbReference>
<keyword evidence="2" id="KW-0456">Lyase</keyword>
<gene>
    <name evidence="2" type="ORF">SAMN05421847_0314</name>
</gene>
<dbReference type="EMBL" id="FNUS01000001">
    <property type="protein sequence ID" value="SEF55887.1"/>
    <property type="molecule type" value="Genomic_DNA"/>
</dbReference>
<dbReference type="GO" id="GO:0016829">
    <property type="term" value="F:lyase activity"/>
    <property type="evidence" value="ECO:0007669"/>
    <property type="project" value="UniProtKB-KW"/>
</dbReference>
<dbReference type="Proteomes" id="UP000236738">
    <property type="component" value="Unassembled WGS sequence"/>
</dbReference>
<dbReference type="InterPro" id="IPR036134">
    <property type="entry name" value="Crypto/Photolyase_FAD-like_sf"/>
</dbReference>
<accession>A0A1H5T1I1</accession>